<reference evidence="10" key="1">
    <citation type="journal article" date="2021" name="PeerJ">
        <title>Extensive microbial diversity within the chicken gut microbiome revealed by metagenomics and culture.</title>
        <authorList>
            <person name="Gilroy R."/>
            <person name="Ravi A."/>
            <person name="Getino M."/>
            <person name="Pursley I."/>
            <person name="Horton D.L."/>
            <person name="Alikhan N.F."/>
            <person name="Baker D."/>
            <person name="Gharbi K."/>
            <person name="Hall N."/>
            <person name="Watson M."/>
            <person name="Adriaenssens E.M."/>
            <person name="Foster-Nyarko E."/>
            <person name="Jarju S."/>
            <person name="Secka A."/>
            <person name="Antonio M."/>
            <person name="Oren A."/>
            <person name="Chaudhuri R.R."/>
            <person name="La Ragione R."/>
            <person name="Hildebrand F."/>
            <person name="Pallen M.J."/>
        </authorList>
    </citation>
    <scope>NUCLEOTIDE SEQUENCE</scope>
    <source>
        <strain evidence="10">ChiGjej5B5-22894</strain>
    </source>
</reference>
<dbReference type="Gene3D" id="1.10.3720.10">
    <property type="entry name" value="MetI-like"/>
    <property type="match status" value="1"/>
</dbReference>
<dbReference type="GO" id="GO:0055085">
    <property type="term" value="P:transmembrane transport"/>
    <property type="evidence" value="ECO:0007669"/>
    <property type="project" value="InterPro"/>
</dbReference>
<comment type="similarity">
    <text evidence="7">Belongs to the binding-protein-dependent transport system permease family.</text>
</comment>
<organism evidence="10 11">
    <name type="scientific">Brachybacterium massiliense</name>
    <dbReference type="NCBI Taxonomy" id="1755098"/>
    <lineage>
        <taxon>Bacteria</taxon>
        <taxon>Bacillati</taxon>
        <taxon>Actinomycetota</taxon>
        <taxon>Actinomycetes</taxon>
        <taxon>Micrococcales</taxon>
        <taxon>Dermabacteraceae</taxon>
        <taxon>Brachybacterium</taxon>
    </lineage>
</organism>
<dbReference type="InterPro" id="IPR035906">
    <property type="entry name" value="MetI-like_sf"/>
</dbReference>
<name>A0A921MX68_9MICO</name>
<evidence type="ECO:0000256" key="2">
    <source>
        <dbReference type="ARBA" id="ARBA00022448"/>
    </source>
</evidence>
<evidence type="ECO:0000256" key="3">
    <source>
        <dbReference type="ARBA" id="ARBA00022475"/>
    </source>
</evidence>
<keyword evidence="6 7" id="KW-0472">Membrane</keyword>
<dbReference type="Proteomes" id="UP000742460">
    <property type="component" value="Unassembled WGS sequence"/>
</dbReference>
<evidence type="ECO:0000256" key="6">
    <source>
        <dbReference type="ARBA" id="ARBA00023136"/>
    </source>
</evidence>
<feature type="region of interest" description="Disordered" evidence="8">
    <location>
        <begin position="1"/>
        <end position="45"/>
    </location>
</feature>
<evidence type="ECO:0000256" key="8">
    <source>
        <dbReference type="SAM" id="MobiDB-lite"/>
    </source>
</evidence>
<accession>A0A921MX68</accession>
<dbReference type="SUPFAM" id="SSF161098">
    <property type="entry name" value="MetI-like"/>
    <property type="match status" value="1"/>
</dbReference>
<dbReference type="PANTHER" id="PTHR30193:SF37">
    <property type="entry name" value="INNER MEMBRANE ABC TRANSPORTER PERMEASE PROTEIN YCJO"/>
    <property type="match status" value="1"/>
</dbReference>
<evidence type="ECO:0000313" key="11">
    <source>
        <dbReference type="Proteomes" id="UP000742460"/>
    </source>
</evidence>
<feature type="transmembrane region" description="Helical" evidence="7">
    <location>
        <begin position="146"/>
        <end position="167"/>
    </location>
</feature>
<feature type="transmembrane region" description="Helical" evidence="7">
    <location>
        <begin position="54"/>
        <end position="82"/>
    </location>
</feature>
<dbReference type="PROSITE" id="PS50928">
    <property type="entry name" value="ABC_TM1"/>
    <property type="match status" value="1"/>
</dbReference>
<comment type="subcellular location">
    <subcellularLocation>
        <location evidence="1 7">Cell membrane</location>
        <topology evidence="1 7">Multi-pass membrane protein</topology>
    </subcellularLocation>
</comment>
<evidence type="ECO:0000256" key="4">
    <source>
        <dbReference type="ARBA" id="ARBA00022692"/>
    </source>
</evidence>
<evidence type="ECO:0000259" key="9">
    <source>
        <dbReference type="PROSITE" id="PS50928"/>
    </source>
</evidence>
<gene>
    <name evidence="10" type="ORF">K8V81_08740</name>
</gene>
<dbReference type="InterPro" id="IPR000515">
    <property type="entry name" value="MetI-like"/>
</dbReference>
<protein>
    <submittedName>
        <fullName evidence="10">Sugar ABC transporter permease</fullName>
    </submittedName>
</protein>
<keyword evidence="4 7" id="KW-0812">Transmembrane</keyword>
<evidence type="ECO:0000313" key="10">
    <source>
        <dbReference type="EMBL" id="HJG91801.1"/>
    </source>
</evidence>
<keyword evidence="2 7" id="KW-0813">Transport</keyword>
<dbReference type="EMBL" id="DYUE01000203">
    <property type="protein sequence ID" value="HJG91801.1"/>
    <property type="molecule type" value="Genomic_DNA"/>
</dbReference>
<evidence type="ECO:0000256" key="1">
    <source>
        <dbReference type="ARBA" id="ARBA00004651"/>
    </source>
</evidence>
<feature type="transmembrane region" description="Helical" evidence="7">
    <location>
        <begin position="256"/>
        <end position="276"/>
    </location>
</feature>
<sequence length="335" mass="36246">MTAGQSNAPVHGAAAADPAAASPEGTTPSREAARGPVGSPRGRRNQLRTAPSNWLLVPALSFFGVFALLPLAGVVVLSFFAWDGLGTPEFAGLDAWLHVFQNPVTLNAMWLTLLMTVLSYAVQFPLSLLLGAFMAGHQRYREVFSVLYFLPLLFSAAAVGIAFKALLDPNFGISRAFGLDFLRQDWLGSPNFAFYTVIMVISWSFVPFHSLLYQAGVRQIPQSMYEAATLDGAGRVRQFFSVTLPQLKYTIVTSSTLMLVGSLTYFDLVFILTMGGPGNATRILPLDMYLTGFRSYQMGPASVIAVILVVVGLTLSLILNRVSGADRMESQMEGA</sequence>
<reference evidence="10" key="2">
    <citation type="submission" date="2021-09" db="EMBL/GenBank/DDBJ databases">
        <authorList>
            <person name="Gilroy R."/>
        </authorList>
    </citation>
    <scope>NUCLEOTIDE SEQUENCE</scope>
    <source>
        <strain evidence="10">ChiGjej5B5-22894</strain>
    </source>
</reference>
<dbReference type="Pfam" id="PF00528">
    <property type="entry name" value="BPD_transp_1"/>
    <property type="match status" value="1"/>
</dbReference>
<dbReference type="InterPro" id="IPR051393">
    <property type="entry name" value="ABC_transporter_permease"/>
</dbReference>
<evidence type="ECO:0000256" key="7">
    <source>
        <dbReference type="RuleBase" id="RU363032"/>
    </source>
</evidence>
<feature type="transmembrane region" description="Helical" evidence="7">
    <location>
        <begin position="108"/>
        <end position="134"/>
    </location>
</feature>
<keyword evidence="3" id="KW-1003">Cell membrane</keyword>
<feature type="transmembrane region" description="Helical" evidence="7">
    <location>
        <begin position="192"/>
        <end position="213"/>
    </location>
</feature>
<dbReference type="GO" id="GO:0005886">
    <property type="term" value="C:plasma membrane"/>
    <property type="evidence" value="ECO:0007669"/>
    <property type="project" value="UniProtKB-SubCell"/>
</dbReference>
<evidence type="ECO:0000256" key="5">
    <source>
        <dbReference type="ARBA" id="ARBA00022989"/>
    </source>
</evidence>
<feature type="transmembrane region" description="Helical" evidence="7">
    <location>
        <begin position="296"/>
        <end position="319"/>
    </location>
</feature>
<dbReference type="AlphaFoldDB" id="A0A921MX68"/>
<proteinExistence type="inferred from homology"/>
<feature type="domain" description="ABC transmembrane type-1" evidence="9">
    <location>
        <begin position="109"/>
        <end position="319"/>
    </location>
</feature>
<feature type="compositionally biased region" description="Low complexity" evidence="8">
    <location>
        <begin position="8"/>
        <end position="23"/>
    </location>
</feature>
<comment type="caution">
    <text evidence="10">The sequence shown here is derived from an EMBL/GenBank/DDBJ whole genome shotgun (WGS) entry which is preliminary data.</text>
</comment>
<keyword evidence="5 7" id="KW-1133">Transmembrane helix</keyword>
<dbReference type="CDD" id="cd06261">
    <property type="entry name" value="TM_PBP2"/>
    <property type="match status" value="1"/>
</dbReference>
<dbReference type="PANTHER" id="PTHR30193">
    <property type="entry name" value="ABC TRANSPORTER PERMEASE PROTEIN"/>
    <property type="match status" value="1"/>
</dbReference>